<dbReference type="EMBL" id="MZGS01000020">
    <property type="protein sequence ID" value="PWB87504.1"/>
    <property type="molecule type" value="Genomic_DNA"/>
</dbReference>
<dbReference type="RefSeq" id="WP_116592016.1">
    <property type="nucleotide sequence ID" value="NZ_MZGS01000020.1"/>
</dbReference>
<evidence type="ECO:0000313" key="4">
    <source>
        <dbReference type="Proteomes" id="UP000251717"/>
    </source>
</evidence>
<dbReference type="GO" id="GO:0004175">
    <property type="term" value="F:endopeptidase activity"/>
    <property type="evidence" value="ECO:0007669"/>
    <property type="project" value="UniProtKB-ARBA"/>
</dbReference>
<feature type="transmembrane region" description="Helical" evidence="1">
    <location>
        <begin position="174"/>
        <end position="192"/>
    </location>
</feature>
<organism evidence="3 4">
    <name type="scientific">Methanobrevibacter thaueri</name>
    <dbReference type="NCBI Taxonomy" id="190975"/>
    <lineage>
        <taxon>Archaea</taxon>
        <taxon>Methanobacteriati</taxon>
        <taxon>Methanobacteriota</taxon>
        <taxon>Methanomada group</taxon>
        <taxon>Methanobacteria</taxon>
        <taxon>Methanobacteriales</taxon>
        <taxon>Methanobacteriaceae</taxon>
        <taxon>Methanobrevibacter</taxon>
    </lineage>
</organism>
<keyword evidence="3" id="KW-0645">Protease</keyword>
<feature type="transmembrane region" description="Helical" evidence="1">
    <location>
        <begin position="198"/>
        <end position="215"/>
    </location>
</feature>
<dbReference type="GO" id="GO:0080120">
    <property type="term" value="P:CAAX-box protein maturation"/>
    <property type="evidence" value="ECO:0007669"/>
    <property type="project" value="UniProtKB-ARBA"/>
</dbReference>
<evidence type="ECO:0000259" key="2">
    <source>
        <dbReference type="Pfam" id="PF02517"/>
    </source>
</evidence>
<comment type="caution">
    <text evidence="3">The sequence shown here is derived from an EMBL/GenBank/DDBJ whole genome shotgun (WGS) entry which is preliminary data.</text>
</comment>
<protein>
    <submittedName>
        <fullName evidence="3">CAAX amino terminal protease self-immunity</fullName>
    </submittedName>
</protein>
<dbReference type="AlphaFoldDB" id="A0A315XNQ6"/>
<keyword evidence="4" id="KW-1185">Reference proteome</keyword>
<feature type="transmembrane region" description="Helical" evidence="1">
    <location>
        <begin position="107"/>
        <end position="124"/>
    </location>
</feature>
<dbReference type="Proteomes" id="UP000251717">
    <property type="component" value="Unassembled WGS sequence"/>
</dbReference>
<feature type="transmembrane region" description="Helical" evidence="1">
    <location>
        <begin position="66"/>
        <end position="86"/>
    </location>
</feature>
<proteinExistence type="predicted"/>
<feature type="transmembrane region" description="Helical" evidence="1">
    <location>
        <begin position="250"/>
        <end position="271"/>
    </location>
</feature>
<reference evidence="3 4" key="1">
    <citation type="submission" date="2017-03" db="EMBL/GenBank/DDBJ databases">
        <title>Genome sequence of Methanobrevibacter thaueri.</title>
        <authorList>
            <person name="Poehlein A."/>
            <person name="Seedorf H."/>
            <person name="Daniel R."/>
        </authorList>
    </citation>
    <scope>NUCLEOTIDE SEQUENCE [LARGE SCALE GENOMIC DNA]</scope>
    <source>
        <strain evidence="3 4">DSM 11995</strain>
    </source>
</reference>
<dbReference type="InterPro" id="IPR003675">
    <property type="entry name" value="Rce1/LyrA-like_dom"/>
</dbReference>
<keyword evidence="1" id="KW-1133">Transmembrane helix</keyword>
<evidence type="ECO:0000313" key="3">
    <source>
        <dbReference type="EMBL" id="PWB87504.1"/>
    </source>
</evidence>
<feature type="transmembrane region" description="Helical" evidence="1">
    <location>
        <begin position="21"/>
        <end position="46"/>
    </location>
</feature>
<keyword evidence="3" id="KW-0378">Hydrolase</keyword>
<dbReference type="OrthoDB" id="77703at2157"/>
<evidence type="ECO:0000256" key="1">
    <source>
        <dbReference type="SAM" id="Phobius"/>
    </source>
</evidence>
<keyword evidence="1" id="KW-0472">Membrane</keyword>
<name>A0A315XNQ6_9EURY</name>
<gene>
    <name evidence="3" type="ORF">MBBTH_10700</name>
</gene>
<feature type="transmembrane region" description="Helical" evidence="1">
    <location>
        <begin position="222"/>
        <end position="244"/>
    </location>
</feature>
<accession>A0A315XNQ6</accession>
<keyword evidence="1" id="KW-0812">Transmembrane</keyword>
<sequence>MSNDKIPDYVTFPRTFENYAWYKPIIVFIMVTIMMVIIEGVVMLGIASVFGLDAIRSLSGAGLNSALPIIITDLIIFMFVPALYVASKIVKDRPFSSYSSSRGGWNFKLYFKALIIPLILYIIFQFIEITVNGAKGTYQFSILFLIVIFITVPLQSIAEEFMFRGLLMQTLGSWFKIPVLAIVIQAIIFAFVHGYNSLGFFEILVNGLMWGFFTWKTNGLEVGCALHTANNFSVGLFIMLGLVTSTSSPQLSSVAISLLLQIILFVAMYYVGKKTDWFGEIPQNS</sequence>
<feature type="transmembrane region" description="Helical" evidence="1">
    <location>
        <begin position="136"/>
        <end position="154"/>
    </location>
</feature>
<dbReference type="Pfam" id="PF02517">
    <property type="entry name" value="Rce1-like"/>
    <property type="match status" value="1"/>
</dbReference>
<feature type="domain" description="CAAX prenyl protease 2/Lysostaphin resistance protein A-like" evidence="2">
    <location>
        <begin position="143"/>
        <end position="232"/>
    </location>
</feature>
<dbReference type="GO" id="GO:0006508">
    <property type="term" value="P:proteolysis"/>
    <property type="evidence" value="ECO:0007669"/>
    <property type="project" value="UniProtKB-KW"/>
</dbReference>